<dbReference type="Proteomes" id="UP000054011">
    <property type="component" value="Unassembled WGS sequence"/>
</dbReference>
<comment type="caution">
    <text evidence="1">The sequence shown here is derived from an EMBL/GenBank/DDBJ whole genome shotgun (WGS) entry which is preliminary data.</text>
</comment>
<dbReference type="Gene3D" id="3.10.450.50">
    <property type="match status" value="1"/>
</dbReference>
<evidence type="ECO:0000313" key="2">
    <source>
        <dbReference type="Proteomes" id="UP000054011"/>
    </source>
</evidence>
<dbReference type="OrthoDB" id="4539871at2"/>
<accession>A0A117IUK4</accession>
<sequence>MHDVQQGVGAELRRRREDTVIRNTLATVAEPPADGPGTAGGPAGGVCRVVPFEEQPLVGDDAVRRHFDAMLAAFPDLAHEVLSIHHSADVVILEGRINGTQAADWQGIPNRGKRMELPVAVLSQFDGELLVDGTLYYDRAVAARQLV</sequence>
<dbReference type="AlphaFoldDB" id="A0A117IUK4"/>
<dbReference type="SUPFAM" id="SSF54427">
    <property type="entry name" value="NTF2-like"/>
    <property type="match status" value="1"/>
</dbReference>
<protein>
    <recommendedName>
        <fullName evidence="3">SnoaL-like domain-containing protein</fullName>
    </recommendedName>
</protein>
<name>A0A117IUK4_9ACTN</name>
<proteinExistence type="predicted"/>
<dbReference type="InterPro" id="IPR032710">
    <property type="entry name" value="NTF2-like_dom_sf"/>
</dbReference>
<dbReference type="GO" id="GO:0030638">
    <property type="term" value="P:polyketide metabolic process"/>
    <property type="evidence" value="ECO:0007669"/>
    <property type="project" value="InterPro"/>
</dbReference>
<dbReference type="EMBL" id="LNSV01000094">
    <property type="protein sequence ID" value="KUH36065.1"/>
    <property type="molecule type" value="Genomic_DNA"/>
</dbReference>
<dbReference type="Pfam" id="PF07366">
    <property type="entry name" value="SnoaL"/>
    <property type="match status" value="1"/>
</dbReference>
<dbReference type="InterPro" id="IPR009959">
    <property type="entry name" value="Cyclase_SnoaL-like"/>
</dbReference>
<dbReference type="RefSeq" id="WP_058944638.1">
    <property type="nucleotide sequence ID" value="NZ_LNSV01000094.1"/>
</dbReference>
<dbReference type="STRING" id="936756.ATE80_25600"/>
<organism evidence="1 2">
    <name type="scientific">Streptomyces kanasensis</name>
    <dbReference type="NCBI Taxonomy" id="936756"/>
    <lineage>
        <taxon>Bacteria</taxon>
        <taxon>Bacillati</taxon>
        <taxon>Actinomycetota</taxon>
        <taxon>Actinomycetes</taxon>
        <taxon>Kitasatosporales</taxon>
        <taxon>Streptomycetaceae</taxon>
        <taxon>Streptomyces</taxon>
    </lineage>
</organism>
<gene>
    <name evidence="1" type="ORF">ATE80_25600</name>
</gene>
<keyword evidence="2" id="KW-1185">Reference proteome</keyword>
<reference evidence="1 2" key="1">
    <citation type="submission" date="2015-11" db="EMBL/GenBank/DDBJ databases">
        <title>Genome-wide analysis reveals the secondary metabolome in Streptomyces kanasensis ZX01.</title>
        <authorList>
            <person name="Zhang G."/>
            <person name="Han L."/>
            <person name="Feng J."/>
            <person name="Zhang X."/>
        </authorList>
    </citation>
    <scope>NUCLEOTIDE SEQUENCE [LARGE SCALE GENOMIC DNA]</scope>
    <source>
        <strain evidence="1 2">ZX01</strain>
    </source>
</reference>
<evidence type="ECO:0000313" key="1">
    <source>
        <dbReference type="EMBL" id="KUH36065.1"/>
    </source>
</evidence>
<evidence type="ECO:0008006" key="3">
    <source>
        <dbReference type="Google" id="ProtNLM"/>
    </source>
</evidence>